<protein>
    <recommendedName>
        <fullName evidence="1">CzcB-like C-terminal circularly permuted SH3-like domain-containing protein</fullName>
    </recommendedName>
</protein>
<gene>
    <name evidence="2" type="ORF">LCGC14_1501230</name>
</gene>
<dbReference type="AlphaFoldDB" id="A0A0F9M5G5"/>
<reference evidence="2" key="1">
    <citation type="journal article" date="2015" name="Nature">
        <title>Complex archaea that bridge the gap between prokaryotes and eukaryotes.</title>
        <authorList>
            <person name="Spang A."/>
            <person name="Saw J.H."/>
            <person name="Jorgensen S.L."/>
            <person name="Zaremba-Niedzwiedzka K."/>
            <person name="Martijn J."/>
            <person name="Lind A.E."/>
            <person name="van Eijk R."/>
            <person name="Schleper C."/>
            <person name="Guy L."/>
            <person name="Ettema T.J."/>
        </authorList>
    </citation>
    <scope>NUCLEOTIDE SEQUENCE</scope>
</reference>
<evidence type="ECO:0000313" key="2">
    <source>
        <dbReference type="EMBL" id="KKM64452.1"/>
    </source>
</evidence>
<dbReference type="Gene3D" id="2.40.420.20">
    <property type="match status" value="1"/>
</dbReference>
<accession>A0A0F9M5G5</accession>
<comment type="caution">
    <text evidence="2">The sequence shown here is derived from an EMBL/GenBank/DDBJ whole genome shotgun (WGS) entry which is preliminary data.</text>
</comment>
<evidence type="ECO:0000259" key="1">
    <source>
        <dbReference type="Pfam" id="PF25975"/>
    </source>
</evidence>
<dbReference type="EMBL" id="LAZR01010895">
    <property type="protein sequence ID" value="KKM64452.1"/>
    <property type="molecule type" value="Genomic_DNA"/>
</dbReference>
<sequence>VTPQSERLVVPKQSVFTEQNAHYVYAEKAGEFIKTAVTLGKHNLSHVEILDGLASNDVVSLIDIKDI</sequence>
<dbReference type="InterPro" id="IPR058649">
    <property type="entry name" value="CzcB_C"/>
</dbReference>
<feature type="domain" description="CzcB-like C-terminal circularly permuted SH3-like" evidence="1">
    <location>
        <begin position="9"/>
        <end position="57"/>
    </location>
</feature>
<organism evidence="2">
    <name type="scientific">marine sediment metagenome</name>
    <dbReference type="NCBI Taxonomy" id="412755"/>
    <lineage>
        <taxon>unclassified sequences</taxon>
        <taxon>metagenomes</taxon>
        <taxon>ecological metagenomes</taxon>
    </lineage>
</organism>
<feature type="non-terminal residue" evidence="2">
    <location>
        <position position="1"/>
    </location>
</feature>
<proteinExistence type="predicted"/>
<name>A0A0F9M5G5_9ZZZZ</name>
<dbReference type="Pfam" id="PF25975">
    <property type="entry name" value="CzcB_C"/>
    <property type="match status" value="1"/>
</dbReference>